<feature type="transmembrane region" description="Helical" evidence="2">
    <location>
        <begin position="170"/>
        <end position="195"/>
    </location>
</feature>
<sequence length="255" mass="26596">MTVGLARRACRGLPEPVRADTLAEWTAELYAILGDRSVHPAVRRWRALIYAADLWRGTWRQLPVWARARAALALPVGALKPAATGIAVGVPLRALMGANYGGPVHIGLAFEGDPGGGPAMEPGHSLLGGGAFAGWVAFAIGFAVGYLACRWGGGRTRRTSTRWSGFLDRHVAGPLLIATAGACCDLACAAVTFAIGLSTENGAGPPSGVVLLMTSGTGALVMAWWRRNRREDSPTTPLGIGHTTTAVRHDTGARG</sequence>
<keyword evidence="2" id="KW-1133">Transmembrane helix</keyword>
<dbReference type="EMBL" id="JBHMQV010000001">
    <property type="protein sequence ID" value="MFC0842723.1"/>
    <property type="molecule type" value="Genomic_DNA"/>
</dbReference>
<dbReference type="RefSeq" id="WP_394316549.1">
    <property type="nucleotide sequence ID" value="NZ_JBHMQV010000001.1"/>
</dbReference>
<organism evidence="3 4">
    <name type="scientific">Streptomyces noboritoensis</name>
    <dbReference type="NCBI Taxonomy" id="67337"/>
    <lineage>
        <taxon>Bacteria</taxon>
        <taxon>Bacillati</taxon>
        <taxon>Actinomycetota</taxon>
        <taxon>Actinomycetes</taxon>
        <taxon>Kitasatosporales</taxon>
        <taxon>Streptomycetaceae</taxon>
        <taxon>Streptomyces</taxon>
    </lineage>
</organism>
<gene>
    <name evidence="3" type="ORF">ACFH04_03085</name>
</gene>
<evidence type="ECO:0000256" key="1">
    <source>
        <dbReference type="SAM" id="MobiDB-lite"/>
    </source>
</evidence>
<feature type="transmembrane region" description="Helical" evidence="2">
    <location>
        <begin position="207"/>
        <end position="225"/>
    </location>
</feature>
<keyword evidence="4" id="KW-1185">Reference proteome</keyword>
<keyword evidence="2" id="KW-0472">Membrane</keyword>
<accession>A0ABV6TBB9</accession>
<evidence type="ECO:0008006" key="5">
    <source>
        <dbReference type="Google" id="ProtNLM"/>
    </source>
</evidence>
<keyword evidence="2" id="KW-0812">Transmembrane</keyword>
<proteinExistence type="predicted"/>
<reference evidence="3 4" key="1">
    <citation type="submission" date="2024-09" db="EMBL/GenBank/DDBJ databases">
        <authorList>
            <person name="Sun Q."/>
            <person name="Mori K."/>
        </authorList>
    </citation>
    <scope>NUCLEOTIDE SEQUENCE [LARGE SCALE GENOMIC DNA]</scope>
    <source>
        <strain evidence="3 4">JCM 4557</strain>
    </source>
</reference>
<name>A0ABV6TBB9_9ACTN</name>
<protein>
    <recommendedName>
        <fullName evidence="5">Integral membrane protein</fullName>
    </recommendedName>
</protein>
<evidence type="ECO:0000313" key="4">
    <source>
        <dbReference type="Proteomes" id="UP001589887"/>
    </source>
</evidence>
<feature type="region of interest" description="Disordered" evidence="1">
    <location>
        <begin position="232"/>
        <end position="255"/>
    </location>
</feature>
<evidence type="ECO:0000256" key="2">
    <source>
        <dbReference type="SAM" id="Phobius"/>
    </source>
</evidence>
<comment type="caution">
    <text evidence="3">The sequence shown here is derived from an EMBL/GenBank/DDBJ whole genome shotgun (WGS) entry which is preliminary data.</text>
</comment>
<dbReference type="Proteomes" id="UP001589887">
    <property type="component" value="Unassembled WGS sequence"/>
</dbReference>
<feature type="transmembrane region" description="Helical" evidence="2">
    <location>
        <begin position="126"/>
        <end position="149"/>
    </location>
</feature>
<evidence type="ECO:0000313" key="3">
    <source>
        <dbReference type="EMBL" id="MFC0842723.1"/>
    </source>
</evidence>